<protein>
    <submittedName>
        <fullName evidence="2">Uncharacterized protein</fullName>
    </submittedName>
</protein>
<dbReference type="AlphaFoldDB" id="A0A4C1XG66"/>
<evidence type="ECO:0000313" key="3">
    <source>
        <dbReference type="Proteomes" id="UP000299102"/>
    </source>
</evidence>
<evidence type="ECO:0000256" key="1">
    <source>
        <dbReference type="SAM" id="SignalP"/>
    </source>
</evidence>
<dbReference type="EMBL" id="BGZK01000814">
    <property type="protein sequence ID" value="GBP61444.1"/>
    <property type="molecule type" value="Genomic_DNA"/>
</dbReference>
<gene>
    <name evidence="2" type="ORF">EVAR_50812_1</name>
</gene>
<keyword evidence="1" id="KW-0732">Signal</keyword>
<dbReference type="OrthoDB" id="6782159at2759"/>
<organism evidence="2 3">
    <name type="scientific">Eumeta variegata</name>
    <name type="common">Bagworm moth</name>
    <name type="synonym">Eumeta japonica</name>
    <dbReference type="NCBI Taxonomy" id="151549"/>
    <lineage>
        <taxon>Eukaryota</taxon>
        <taxon>Metazoa</taxon>
        <taxon>Ecdysozoa</taxon>
        <taxon>Arthropoda</taxon>
        <taxon>Hexapoda</taxon>
        <taxon>Insecta</taxon>
        <taxon>Pterygota</taxon>
        <taxon>Neoptera</taxon>
        <taxon>Endopterygota</taxon>
        <taxon>Lepidoptera</taxon>
        <taxon>Glossata</taxon>
        <taxon>Ditrysia</taxon>
        <taxon>Tineoidea</taxon>
        <taxon>Psychidae</taxon>
        <taxon>Oiketicinae</taxon>
        <taxon>Eumeta</taxon>
    </lineage>
</organism>
<dbReference type="Proteomes" id="UP000299102">
    <property type="component" value="Unassembled WGS sequence"/>
</dbReference>
<feature type="signal peptide" evidence="1">
    <location>
        <begin position="1"/>
        <end position="19"/>
    </location>
</feature>
<comment type="caution">
    <text evidence="2">The sequence shown here is derived from an EMBL/GenBank/DDBJ whole genome shotgun (WGS) entry which is preliminary data.</text>
</comment>
<proteinExistence type="predicted"/>
<sequence length="106" mass="11703">MRFWLFKALSANVALYTVSIGNCSHANKIHLYPSTSLLSVMVTPSVLRSEEGNMLSDGNGNRLAEIIAFDDGICQPRTDPTPLAEHVIDKDNRPLISVPPYRIYAS</sequence>
<evidence type="ECO:0000313" key="2">
    <source>
        <dbReference type="EMBL" id="GBP61444.1"/>
    </source>
</evidence>
<keyword evidence="3" id="KW-1185">Reference proteome</keyword>
<name>A0A4C1XG66_EUMVA</name>
<accession>A0A4C1XG66</accession>
<feature type="chain" id="PRO_5020029191" evidence="1">
    <location>
        <begin position="20"/>
        <end position="106"/>
    </location>
</feature>
<reference evidence="2 3" key="1">
    <citation type="journal article" date="2019" name="Commun. Biol.">
        <title>The bagworm genome reveals a unique fibroin gene that provides high tensile strength.</title>
        <authorList>
            <person name="Kono N."/>
            <person name="Nakamura H."/>
            <person name="Ohtoshi R."/>
            <person name="Tomita M."/>
            <person name="Numata K."/>
            <person name="Arakawa K."/>
        </authorList>
    </citation>
    <scope>NUCLEOTIDE SEQUENCE [LARGE SCALE GENOMIC DNA]</scope>
</reference>